<evidence type="ECO:0000313" key="3">
    <source>
        <dbReference type="WBParaSite" id="OFLC_0000573601-mRNA-1"/>
    </source>
</evidence>
<protein>
    <submittedName>
        <fullName evidence="1 3">Uncharacterized protein</fullName>
    </submittedName>
</protein>
<gene>
    <name evidence="1" type="ORF">OFLC_LOCUS5737</name>
</gene>
<dbReference type="AlphaFoldDB" id="A0A183HE25"/>
<evidence type="ECO:0000313" key="1">
    <source>
        <dbReference type="EMBL" id="VDO44155.1"/>
    </source>
</evidence>
<dbReference type="EMBL" id="UZAJ01005097">
    <property type="protein sequence ID" value="VDO44155.1"/>
    <property type="molecule type" value="Genomic_DNA"/>
</dbReference>
<sequence length="71" mass="8157">MQEVGVMNKFCSLKKGSAGRGQKNSTPSLLLVVTDVEREKKQIYLYKKEGLFECKVVSKFENNRWKTCEVP</sequence>
<dbReference type="Proteomes" id="UP000267606">
    <property type="component" value="Unassembled WGS sequence"/>
</dbReference>
<organism evidence="3">
    <name type="scientific">Onchocerca flexuosa</name>
    <dbReference type="NCBI Taxonomy" id="387005"/>
    <lineage>
        <taxon>Eukaryota</taxon>
        <taxon>Metazoa</taxon>
        <taxon>Ecdysozoa</taxon>
        <taxon>Nematoda</taxon>
        <taxon>Chromadorea</taxon>
        <taxon>Rhabditida</taxon>
        <taxon>Spirurina</taxon>
        <taxon>Spiruromorpha</taxon>
        <taxon>Filarioidea</taxon>
        <taxon>Onchocercidae</taxon>
        <taxon>Onchocerca</taxon>
    </lineage>
</organism>
<dbReference type="WBParaSite" id="OFLC_0000573601-mRNA-1">
    <property type="protein sequence ID" value="OFLC_0000573601-mRNA-1"/>
    <property type="gene ID" value="OFLC_0000573601"/>
</dbReference>
<proteinExistence type="predicted"/>
<reference evidence="3" key="1">
    <citation type="submission" date="2016-06" db="UniProtKB">
        <authorList>
            <consortium name="WormBaseParasite"/>
        </authorList>
    </citation>
    <scope>IDENTIFICATION</scope>
</reference>
<name>A0A183HE25_9BILA</name>
<evidence type="ECO:0000313" key="2">
    <source>
        <dbReference type="Proteomes" id="UP000267606"/>
    </source>
</evidence>
<keyword evidence="2" id="KW-1185">Reference proteome</keyword>
<reference evidence="1 2" key="2">
    <citation type="submission" date="2018-11" db="EMBL/GenBank/DDBJ databases">
        <authorList>
            <consortium name="Pathogen Informatics"/>
        </authorList>
    </citation>
    <scope>NUCLEOTIDE SEQUENCE [LARGE SCALE GENOMIC DNA]</scope>
</reference>
<accession>A0A183HE25</accession>